<feature type="region of interest" description="Disordered" evidence="1">
    <location>
        <begin position="1"/>
        <end position="39"/>
    </location>
</feature>
<keyword evidence="3" id="KW-1185">Reference proteome</keyword>
<sequence length="108" mass="12289">MLGLLFGDNGHRNGRKDRRSKTYRCDDSDSDSDFEAPPEHKVSRFVGDVSEQLVQPLEIATKMVLNPVNLLFSPPPPPKGKKGRQGQYHSGQRMQHQDRVMAPKLTRY</sequence>
<protein>
    <submittedName>
        <fullName evidence="2">Uncharacterized protein</fullName>
    </submittedName>
</protein>
<proteinExistence type="predicted"/>
<evidence type="ECO:0000313" key="3">
    <source>
        <dbReference type="Proteomes" id="UP000886595"/>
    </source>
</evidence>
<accession>A0A8X7PM28</accession>
<dbReference type="Proteomes" id="UP000886595">
    <property type="component" value="Unassembled WGS sequence"/>
</dbReference>
<name>A0A8X7PM28_BRACI</name>
<feature type="compositionally biased region" description="Basic residues" evidence="1">
    <location>
        <begin position="12"/>
        <end position="22"/>
    </location>
</feature>
<dbReference type="OrthoDB" id="1099468at2759"/>
<gene>
    <name evidence="2" type="ORF">Bca52824_083499</name>
</gene>
<dbReference type="EMBL" id="JAAMPC010000016">
    <property type="protein sequence ID" value="KAG2253363.1"/>
    <property type="molecule type" value="Genomic_DNA"/>
</dbReference>
<dbReference type="AlphaFoldDB" id="A0A8X7PM28"/>
<evidence type="ECO:0000256" key="1">
    <source>
        <dbReference type="SAM" id="MobiDB-lite"/>
    </source>
</evidence>
<evidence type="ECO:0000313" key="2">
    <source>
        <dbReference type="EMBL" id="KAG2253363.1"/>
    </source>
</evidence>
<reference evidence="2 3" key="1">
    <citation type="submission" date="2020-02" db="EMBL/GenBank/DDBJ databases">
        <authorList>
            <person name="Ma Q."/>
            <person name="Huang Y."/>
            <person name="Song X."/>
            <person name="Pei D."/>
        </authorList>
    </citation>
    <scope>NUCLEOTIDE SEQUENCE [LARGE SCALE GENOMIC DNA]</scope>
    <source>
        <strain evidence="2">Sxm20200214</strain>
        <tissue evidence="2">Leaf</tissue>
    </source>
</reference>
<comment type="caution">
    <text evidence="2">The sequence shown here is derived from an EMBL/GenBank/DDBJ whole genome shotgun (WGS) entry which is preliminary data.</text>
</comment>
<organism evidence="2 3">
    <name type="scientific">Brassica carinata</name>
    <name type="common">Ethiopian mustard</name>
    <name type="synonym">Abyssinian cabbage</name>
    <dbReference type="NCBI Taxonomy" id="52824"/>
    <lineage>
        <taxon>Eukaryota</taxon>
        <taxon>Viridiplantae</taxon>
        <taxon>Streptophyta</taxon>
        <taxon>Embryophyta</taxon>
        <taxon>Tracheophyta</taxon>
        <taxon>Spermatophyta</taxon>
        <taxon>Magnoliopsida</taxon>
        <taxon>eudicotyledons</taxon>
        <taxon>Gunneridae</taxon>
        <taxon>Pentapetalae</taxon>
        <taxon>rosids</taxon>
        <taxon>malvids</taxon>
        <taxon>Brassicales</taxon>
        <taxon>Brassicaceae</taxon>
        <taxon>Brassiceae</taxon>
        <taxon>Brassica</taxon>
    </lineage>
</organism>
<feature type="region of interest" description="Disordered" evidence="1">
    <location>
        <begin position="70"/>
        <end position="108"/>
    </location>
</feature>